<dbReference type="EMBL" id="AP027266">
    <property type="protein sequence ID" value="BDW84523.1"/>
    <property type="molecule type" value="Genomic_DNA"/>
</dbReference>
<evidence type="ECO:0000256" key="3">
    <source>
        <dbReference type="ARBA" id="ARBA00022692"/>
    </source>
</evidence>
<evidence type="ECO:0000256" key="5">
    <source>
        <dbReference type="ARBA" id="ARBA00023136"/>
    </source>
</evidence>
<organism evidence="7 8">
    <name type="scientific">Roseicyclus marinus</name>
    <dbReference type="NCBI Taxonomy" id="2161673"/>
    <lineage>
        <taxon>Bacteria</taxon>
        <taxon>Pseudomonadati</taxon>
        <taxon>Pseudomonadota</taxon>
        <taxon>Alphaproteobacteria</taxon>
        <taxon>Rhodobacterales</taxon>
        <taxon>Roseobacteraceae</taxon>
        <taxon>Roseicyclus</taxon>
    </lineage>
</organism>
<keyword evidence="5 6" id="KW-0472">Membrane</keyword>
<dbReference type="RefSeq" id="WP_338274459.1">
    <property type="nucleotide sequence ID" value="NZ_AP027266.1"/>
</dbReference>
<keyword evidence="6" id="KW-1003">Cell membrane</keyword>
<name>A0AA48KJ68_9RHOB</name>
<dbReference type="PANTHER" id="PTHR23427">
    <property type="entry name" value="SURFEIT LOCUS PROTEIN"/>
    <property type="match status" value="1"/>
</dbReference>
<reference evidence="7 8" key="1">
    <citation type="submission" date="2023-01" db="EMBL/GenBank/DDBJ databases">
        <title>Complete genome sequence of Roseicyclus marinus strain Dej080120_10.</title>
        <authorList>
            <person name="Ueki S."/>
            <person name="Maruyama F."/>
        </authorList>
    </citation>
    <scope>NUCLEOTIDE SEQUENCE [LARGE SCALE GENOMIC DNA]</scope>
    <source>
        <strain evidence="7 8">Dej080120_10</strain>
    </source>
</reference>
<evidence type="ECO:0000256" key="4">
    <source>
        <dbReference type="ARBA" id="ARBA00022989"/>
    </source>
</evidence>
<dbReference type="PROSITE" id="PS50895">
    <property type="entry name" value="SURF1"/>
    <property type="match status" value="1"/>
</dbReference>
<dbReference type="PANTHER" id="PTHR23427:SF2">
    <property type="entry name" value="SURFEIT LOCUS PROTEIN 1"/>
    <property type="match status" value="1"/>
</dbReference>
<evidence type="ECO:0000313" key="7">
    <source>
        <dbReference type="EMBL" id="BDW84523.1"/>
    </source>
</evidence>
<evidence type="ECO:0000313" key="8">
    <source>
        <dbReference type="Proteomes" id="UP001337723"/>
    </source>
</evidence>
<dbReference type="Pfam" id="PF02104">
    <property type="entry name" value="SURF1"/>
    <property type="match status" value="1"/>
</dbReference>
<accession>A0AA48KJ68</accession>
<comment type="caution">
    <text evidence="6">Lacks conserved residue(s) required for the propagation of feature annotation.</text>
</comment>
<gene>
    <name evidence="7" type="primary">surf-1</name>
    <name evidence="7" type="ORF">MACH21_07000</name>
</gene>
<comment type="subcellular location">
    <subcellularLocation>
        <location evidence="6">Cell membrane</location>
        <topology evidence="6">Multi-pass membrane protein</topology>
    </subcellularLocation>
    <subcellularLocation>
        <location evidence="1">Membrane</location>
    </subcellularLocation>
</comment>
<dbReference type="KEGG" id="rmai:MACH21_07000"/>
<proteinExistence type="inferred from homology"/>
<keyword evidence="8" id="KW-1185">Reference proteome</keyword>
<protein>
    <recommendedName>
        <fullName evidence="6">SURF1-like protein</fullName>
    </recommendedName>
</protein>
<dbReference type="Proteomes" id="UP001337723">
    <property type="component" value="Chromosome"/>
</dbReference>
<evidence type="ECO:0000256" key="1">
    <source>
        <dbReference type="ARBA" id="ARBA00004370"/>
    </source>
</evidence>
<dbReference type="AlphaFoldDB" id="A0AA48KJ68"/>
<sequence length="224" mass="24116">MGRMISVAVFGAVGIAILVSLGVWQLQRLGWKEGILAEIEARIADAPVALPEVPDAEADRYLPVAVSGRIGAEALRVLVSQRGIGAGYRLISVLETEGGRRVLLDRGVLPVADDLPAPPEGMVAVLGNLHWPEERDGFTPDNDVAGNIWFARDVGVMAAHLGTEPVLVIARALDPAEAGVTPLPVTSEGIPNDHLNYAVTWFLLALVWLGMTVFLLWRIRQRPD</sequence>
<evidence type="ECO:0000256" key="6">
    <source>
        <dbReference type="RuleBase" id="RU363076"/>
    </source>
</evidence>
<keyword evidence="3 6" id="KW-0812">Transmembrane</keyword>
<feature type="transmembrane region" description="Helical" evidence="6">
    <location>
        <begin position="195"/>
        <end position="217"/>
    </location>
</feature>
<dbReference type="InterPro" id="IPR002994">
    <property type="entry name" value="Surf1/Shy1"/>
</dbReference>
<dbReference type="InterPro" id="IPR045214">
    <property type="entry name" value="Surf1/Surf4"/>
</dbReference>
<comment type="similarity">
    <text evidence="2 6">Belongs to the SURF1 family.</text>
</comment>
<dbReference type="CDD" id="cd06662">
    <property type="entry name" value="SURF1"/>
    <property type="match status" value="1"/>
</dbReference>
<dbReference type="GO" id="GO:0005886">
    <property type="term" value="C:plasma membrane"/>
    <property type="evidence" value="ECO:0007669"/>
    <property type="project" value="UniProtKB-SubCell"/>
</dbReference>
<evidence type="ECO:0000256" key="2">
    <source>
        <dbReference type="ARBA" id="ARBA00007165"/>
    </source>
</evidence>
<keyword evidence="4 6" id="KW-1133">Transmembrane helix</keyword>